<dbReference type="SUPFAM" id="SSF88946">
    <property type="entry name" value="Sigma2 domain of RNA polymerase sigma factors"/>
    <property type="match status" value="1"/>
</dbReference>
<keyword evidence="4" id="KW-0804">Transcription</keyword>
<dbReference type="InterPro" id="IPR013324">
    <property type="entry name" value="RNA_pol_sigma_r3/r4-like"/>
</dbReference>
<dbReference type="NCBIfam" id="TIGR02937">
    <property type="entry name" value="sigma70-ECF"/>
    <property type="match status" value="1"/>
</dbReference>
<dbReference type="InterPro" id="IPR007627">
    <property type="entry name" value="RNA_pol_sigma70_r2"/>
</dbReference>
<accession>A0ABU0R708</accession>
<feature type="domain" description="RNA polymerase sigma-70 region 2" evidence="5">
    <location>
        <begin position="22"/>
        <end position="80"/>
    </location>
</feature>
<evidence type="ECO:0000256" key="3">
    <source>
        <dbReference type="ARBA" id="ARBA00023082"/>
    </source>
</evidence>
<dbReference type="Gene3D" id="1.10.1740.10">
    <property type="match status" value="1"/>
</dbReference>
<dbReference type="PANTHER" id="PTHR47756:SF2">
    <property type="entry name" value="BLL6612 PROTEIN"/>
    <property type="match status" value="1"/>
</dbReference>
<protein>
    <submittedName>
        <fullName evidence="8">RNA polymerase sigma factor (Sigma-70 family)</fullName>
    </submittedName>
</protein>
<dbReference type="Pfam" id="PF20239">
    <property type="entry name" value="DUF6596"/>
    <property type="match status" value="1"/>
</dbReference>
<dbReference type="InterPro" id="IPR013249">
    <property type="entry name" value="RNA_pol_sigma70_r4_t2"/>
</dbReference>
<gene>
    <name evidence="8" type="ORF">QFZ26_001424</name>
</gene>
<comment type="similarity">
    <text evidence="1">Belongs to the sigma-70 factor family. ECF subfamily.</text>
</comment>
<dbReference type="SUPFAM" id="SSF88659">
    <property type="entry name" value="Sigma3 and sigma4 domains of RNA polymerase sigma factors"/>
    <property type="match status" value="1"/>
</dbReference>
<dbReference type="RefSeq" id="WP_307040649.1">
    <property type="nucleotide sequence ID" value="NZ_JAUSYY010000001.1"/>
</dbReference>
<evidence type="ECO:0000259" key="7">
    <source>
        <dbReference type="Pfam" id="PF20239"/>
    </source>
</evidence>
<name>A0ABU0R708_9MICO</name>
<evidence type="ECO:0000256" key="2">
    <source>
        <dbReference type="ARBA" id="ARBA00023015"/>
    </source>
</evidence>
<dbReference type="EMBL" id="JAUSYY010000001">
    <property type="protein sequence ID" value="MDQ0893869.1"/>
    <property type="molecule type" value="Genomic_DNA"/>
</dbReference>
<proteinExistence type="inferred from homology"/>
<feature type="domain" description="DUF6596" evidence="7">
    <location>
        <begin position="184"/>
        <end position="284"/>
    </location>
</feature>
<evidence type="ECO:0000259" key="5">
    <source>
        <dbReference type="Pfam" id="PF04542"/>
    </source>
</evidence>
<evidence type="ECO:0000256" key="1">
    <source>
        <dbReference type="ARBA" id="ARBA00010641"/>
    </source>
</evidence>
<dbReference type="InterPro" id="IPR013325">
    <property type="entry name" value="RNA_pol_sigma_r2"/>
</dbReference>
<dbReference type="Gene3D" id="1.10.10.10">
    <property type="entry name" value="Winged helix-like DNA-binding domain superfamily/Winged helix DNA-binding domain"/>
    <property type="match status" value="1"/>
</dbReference>
<dbReference type="Pfam" id="PF04542">
    <property type="entry name" value="Sigma70_r2"/>
    <property type="match status" value="1"/>
</dbReference>
<evidence type="ECO:0000256" key="4">
    <source>
        <dbReference type="ARBA" id="ARBA00023163"/>
    </source>
</evidence>
<organism evidence="8 9">
    <name type="scientific">Agromyces ramosus</name>
    <dbReference type="NCBI Taxonomy" id="33879"/>
    <lineage>
        <taxon>Bacteria</taxon>
        <taxon>Bacillati</taxon>
        <taxon>Actinomycetota</taxon>
        <taxon>Actinomycetes</taxon>
        <taxon>Micrococcales</taxon>
        <taxon>Microbacteriaceae</taxon>
        <taxon>Agromyces</taxon>
    </lineage>
</organism>
<dbReference type="Pfam" id="PF08281">
    <property type="entry name" value="Sigma70_r4_2"/>
    <property type="match status" value="1"/>
</dbReference>
<evidence type="ECO:0000259" key="6">
    <source>
        <dbReference type="Pfam" id="PF08281"/>
    </source>
</evidence>
<dbReference type="InterPro" id="IPR036388">
    <property type="entry name" value="WH-like_DNA-bd_sf"/>
</dbReference>
<evidence type="ECO:0000313" key="8">
    <source>
        <dbReference type="EMBL" id="MDQ0893869.1"/>
    </source>
</evidence>
<keyword evidence="9" id="KW-1185">Reference proteome</keyword>
<keyword evidence="3" id="KW-0731">Sigma factor</keyword>
<sequence length="417" mass="45698">MSAASSEVTEAVERAHREWAFVLAATIRVAGDIESAEEAVQDAYASALATWGSRGIPSNPAAWLTVTARRRALDVRRREATARRALPKLLEPEPAAVDELADVGDDIPDERLRLIFTCCHPALAPEAQVALTLRLVCGLSTAEIARAFLVPEATMAARITRAKRKIRVAGIPYRVPEGRELRPRLEQVLAVVHLVYTTGHTAPSGAELMRRDLAERGLELARMLRALLPADPDVAGLLALIILTDARRDARADADGRLVLLEDQDRARWDRDAITEGVALVRASLLALPTGRFGLMAAIAAVHDESPSWAHTDWGEILALYDLLREVWTSPVVELNRAIALSFAVGPQHGLERLDELAADPRLARYPYLSAARADCLRRLGRIAEARIAYDESLILTDNEVEREFLTARSRSLDAGP</sequence>
<feature type="domain" description="RNA polymerase sigma factor 70 region 4 type 2" evidence="6">
    <location>
        <begin position="115"/>
        <end position="166"/>
    </location>
</feature>
<comment type="caution">
    <text evidence="8">The sequence shown here is derived from an EMBL/GenBank/DDBJ whole genome shotgun (WGS) entry which is preliminary data.</text>
</comment>
<dbReference type="InterPro" id="IPR014284">
    <property type="entry name" value="RNA_pol_sigma-70_dom"/>
</dbReference>
<keyword evidence="2" id="KW-0805">Transcription regulation</keyword>
<evidence type="ECO:0000313" key="9">
    <source>
        <dbReference type="Proteomes" id="UP001239083"/>
    </source>
</evidence>
<dbReference type="PANTHER" id="PTHR47756">
    <property type="entry name" value="BLL6612 PROTEIN-RELATED"/>
    <property type="match status" value="1"/>
</dbReference>
<dbReference type="InterPro" id="IPR046531">
    <property type="entry name" value="DUF6596"/>
</dbReference>
<dbReference type="Proteomes" id="UP001239083">
    <property type="component" value="Unassembled WGS sequence"/>
</dbReference>
<reference evidence="8 9" key="1">
    <citation type="submission" date="2023-07" db="EMBL/GenBank/DDBJ databases">
        <title>Comparative genomics of wheat-associated soil bacteria to identify genetic determinants of phenazine resistance.</title>
        <authorList>
            <person name="Mouncey N."/>
        </authorList>
    </citation>
    <scope>NUCLEOTIDE SEQUENCE [LARGE SCALE GENOMIC DNA]</scope>
    <source>
        <strain evidence="8 9">V3I3</strain>
    </source>
</reference>